<keyword evidence="13 16" id="KW-0239">DNA-directed DNA polymerase</keyword>
<evidence type="ECO:0000313" key="18">
    <source>
        <dbReference type="EMBL" id="MFC0268345.1"/>
    </source>
</evidence>
<dbReference type="InterPro" id="IPR006054">
    <property type="entry name" value="DnaQ"/>
</dbReference>
<feature type="domain" description="Exonuclease" evidence="17">
    <location>
        <begin position="2"/>
        <end position="176"/>
    </location>
</feature>
<dbReference type="EMBL" id="JBHLVX010000042">
    <property type="protein sequence ID" value="MFC0268345.1"/>
    <property type="molecule type" value="Genomic_DNA"/>
</dbReference>
<dbReference type="RefSeq" id="WP_019950215.1">
    <property type="nucleotide sequence ID" value="NZ_JBHLVX010000042.1"/>
</dbReference>
<dbReference type="Proteomes" id="UP001589814">
    <property type="component" value="Unassembled WGS sequence"/>
</dbReference>
<keyword evidence="12 16" id="KW-0460">Magnesium</keyword>
<keyword evidence="14 16" id="KW-0464">Manganese</keyword>
<dbReference type="SUPFAM" id="SSF53098">
    <property type="entry name" value="Ribonuclease H-like"/>
    <property type="match status" value="1"/>
</dbReference>
<keyword evidence="5 16" id="KW-0808">Transferase</keyword>
<reference evidence="18 19" key="1">
    <citation type="submission" date="2024-09" db="EMBL/GenBank/DDBJ databases">
        <authorList>
            <person name="Sun Q."/>
            <person name="Mori K."/>
        </authorList>
    </citation>
    <scope>NUCLEOTIDE SEQUENCE [LARGE SCALE GENOMIC DNA]</scope>
    <source>
        <strain evidence="18 19">CCM 7415</strain>
    </source>
</reference>
<dbReference type="Gene3D" id="3.30.420.10">
    <property type="entry name" value="Ribonuclease H-like superfamily/Ribonuclease H"/>
    <property type="match status" value="1"/>
</dbReference>
<evidence type="ECO:0000256" key="1">
    <source>
        <dbReference type="ARBA" id="ARBA00001936"/>
    </source>
</evidence>
<evidence type="ECO:0000256" key="5">
    <source>
        <dbReference type="ARBA" id="ARBA00022679"/>
    </source>
</evidence>
<name>A0ABV6G462_9GAMM</name>
<sequence length="257" mass="28425">MRQIILDTETTGIEVRDGHRLIEIGGVEVINRRLTGRHYHQYINPERDIEPEAIEVHGITDARVANEPVFAEIAEDFWAFVRGAELVIHNAPFDVGFLDSEFQRLGRDDLGPIASGCRVLDTLKMARDRHPGQRNNLDALCKRYDIDNGHRELHGALLDAEILADVYLAMTGGQTALTLGAEGHSNSEENNTQQSGGFAIRRLGAGRPRLRVINASDAELEAHQRKLAGLREHSGACLWDNLEENPGEAATAEQRGA</sequence>
<evidence type="ECO:0000256" key="2">
    <source>
        <dbReference type="ARBA" id="ARBA00001946"/>
    </source>
</evidence>
<dbReference type="PANTHER" id="PTHR30231:SF41">
    <property type="entry name" value="DNA POLYMERASE III SUBUNIT EPSILON"/>
    <property type="match status" value="1"/>
</dbReference>
<evidence type="ECO:0000256" key="3">
    <source>
        <dbReference type="ARBA" id="ARBA00012417"/>
    </source>
</evidence>
<dbReference type="NCBIfam" id="NF004316">
    <property type="entry name" value="PRK05711.1"/>
    <property type="match status" value="1"/>
</dbReference>
<organism evidence="18 19">
    <name type="scientific">Kushneria aurantia</name>
    <dbReference type="NCBI Taxonomy" id="504092"/>
    <lineage>
        <taxon>Bacteria</taxon>
        <taxon>Pseudomonadati</taxon>
        <taxon>Pseudomonadota</taxon>
        <taxon>Gammaproteobacteria</taxon>
        <taxon>Oceanospirillales</taxon>
        <taxon>Halomonadaceae</taxon>
        <taxon>Kushneria</taxon>
    </lineage>
</organism>
<dbReference type="CDD" id="cd06131">
    <property type="entry name" value="DNA_pol_III_epsilon_Ecoli_like"/>
    <property type="match status" value="1"/>
</dbReference>
<protein>
    <recommendedName>
        <fullName evidence="4 16">DNA polymerase III subunit epsilon</fullName>
        <ecNumber evidence="3 16">2.7.7.7</ecNumber>
    </recommendedName>
</protein>
<gene>
    <name evidence="16 18" type="primary">dnaQ</name>
    <name evidence="18" type="ORF">ACFFHW_10205</name>
</gene>
<comment type="function">
    <text evidence="16">DNA polymerase III is a complex, multichain enzyme responsible for most of the replicative synthesis in bacteria. The epsilon subunit contain the editing function and is a proofreading 3'-5' exonuclease.</text>
</comment>
<comment type="subunit">
    <text evidence="16">DNA polymerase III contains a core (composed of alpha, epsilon and theta chains) that associates with a tau subunit. This core dimerizes to form the POLIII' complex. PolIII' associates with the gamma complex (composed of gamma, delta, delta', psi and chi chains) and with the beta chain to form the complete DNA polymerase III complex.</text>
</comment>
<evidence type="ECO:0000313" key="19">
    <source>
        <dbReference type="Proteomes" id="UP001589814"/>
    </source>
</evidence>
<dbReference type="NCBIfam" id="TIGR01406">
    <property type="entry name" value="dnaQ_proteo"/>
    <property type="match status" value="1"/>
</dbReference>
<keyword evidence="9 16" id="KW-0479">Metal-binding</keyword>
<dbReference type="EC" id="2.7.7.7" evidence="3 16"/>
<keyword evidence="6 16" id="KW-0548">Nucleotidyltransferase</keyword>
<keyword evidence="11 16" id="KW-0269">Exonuclease</keyword>
<evidence type="ECO:0000256" key="13">
    <source>
        <dbReference type="ARBA" id="ARBA00022932"/>
    </source>
</evidence>
<dbReference type="SMART" id="SM00479">
    <property type="entry name" value="EXOIII"/>
    <property type="match status" value="1"/>
</dbReference>
<dbReference type="InterPro" id="IPR006309">
    <property type="entry name" value="DnaQ_proteo"/>
</dbReference>
<proteinExistence type="predicted"/>
<comment type="catalytic activity">
    <reaction evidence="15 16">
        <text>DNA(n) + a 2'-deoxyribonucleoside 5'-triphosphate = DNA(n+1) + diphosphate</text>
        <dbReference type="Rhea" id="RHEA:22508"/>
        <dbReference type="Rhea" id="RHEA-COMP:17339"/>
        <dbReference type="Rhea" id="RHEA-COMP:17340"/>
        <dbReference type="ChEBI" id="CHEBI:33019"/>
        <dbReference type="ChEBI" id="CHEBI:61560"/>
        <dbReference type="ChEBI" id="CHEBI:173112"/>
        <dbReference type="EC" id="2.7.7.7"/>
    </reaction>
</comment>
<dbReference type="NCBIfam" id="TIGR00573">
    <property type="entry name" value="dnaq"/>
    <property type="match status" value="1"/>
</dbReference>
<keyword evidence="19" id="KW-1185">Reference proteome</keyword>
<dbReference type="InterPro" id="IPR013520">
    <property type="entry name" value="Ribonucl_H"/>
</dbReference>
<evidence type="ECO:0000256" key="6">
    <source>
        <dbReference type="ARBA" id="ARBA00022695"/>
    </source>
</evidence>
<evidence type="ECO:0000256" key="12">
    <source>
        <dbReference type="ARBA" id="ARBA00022842"/>
    </source>
</evidence>
<evidence type="ECO:0000256" key="8">
    <source>
        <dbReference type="ARBA" id="ARBA00022722"/>
    </source>
</evidence>
<keyword evidence="10 16" id="KW-0378">Hydrolase</keyword>
<dbReference type="InterPro" id="IPR036397">
    <property type="entry name" value="RNaseH_sf"/>
</dbReference>
<evidence type="ECO:0000256" key="4">
    <source>
        <dbReference type="ARBA" id="ARBA00020352"/>
    </source>
</evidence>
<comment type="caution">
    <text evidence="18">The sequence shown here is derived from an EMBL/GenBank/DDBJ whole genome shotgun (WGS) entry which is preliminary data.</text>
</comment>
<evidence type="ECO:0000256" key="14">
    <source>
        <dbReference type="ARBA" id="ARBA00023211"/>
    </source>
</evidence>
<dbReference type="Pfam" id="PF00929">
    <property type="entry name" value="RNase_T"/>
    <property type="match status" value="1"/>
</dbReference>
<evidence type="ECO:0000256" key="16">
    <source>
        <dbReference type="RuleBase" id="RU364087"/>
    </source>
</evidence>
<evidence type="ECO:0000256" key="11">
    <source>
        <dbReference type="ARBA" id="ARBA00022839"/>
    </source>
</evidence>
<comment type="cofactor">
    <cofactor evidence="1 16">
        <name>Mn(2+)</name>
        <dbReference type="ChEBI" id="CHEBI:29035"/>
    </cofactor>
</comment>
<keyword evidence="7 16" id="KW-0235">DNA replication</keyword>
<dbReference type="InterPro" id="IPR012337">
    <property type="entry name" value="RNaseH-like_sf"/>
</dbReference>
<dbReference type="PANTHER" id="PTHR30231">
    <property type="entry name" value="DNA POLYMERASE III SUBUNIT EPSILON"/>
    <property type="match status" value="1"/>
</dbReference>
<keyword evidence="8 16" id="KW-0540">Nuclease</keyword>
<evidence type="ECO:0000256" key="7">
    <source>
        <dbReference type="ARBA" id="ARBA00022705"/>
    </source>
</evidence>
<dbReference type="GO" id="GO:0003887">
    <property type="term" value="F:DNA-directed DNA polymerase activity"/>
    <property type="evidence" value="ECO:0007669"/>
    <property type="project" value="UniProtKB-EC"/>
</dbReference>
<evidence type="ECO:0000256" key="10">
    <source>
        <dbReference type="ARBA" id="ARBA00022801"/>
    </source>
</evidence>
<accession>A0ABV6G462</accession>
<evidence type="ECO:0000256" key="9">
    <source>
        <dbReference type="ARBA" id="ARBA00022723"/>
    </source>
</evidence>
<evidence type="ECO:0000259" key="17">
    <source>
        <dbReference type="SMART" id="SM00479"/>
    </source>
</evidence>
<comment type="cofactor">
    <cofactor evidence="2 16">
        <name>Mg(2+)</name>
        <dbReference type="ChEBI" id="CHEBI:18420"/>
    </cofactor>
</comment>
<evidence type="ECO:0000256" key="15">
    <source>
        <dbReference type="ARBA" id="ARBA00049244"/>
    </source>
</evidence>